<dbReference type="PROSITE" id="PS51352">
    <property type="entry name" value="THIOREDOXIN_2"/>
    <property type="match status" value="1"/>
</dbReference>
<keyword evidence="6" id="KW-0732">Signal</keyword>
<dbReference type="InterPro" id="IPR013740">
    <property type="entry name" value="Redoxin"/>
</dbReference>
<dbReference type="Proteomes" id="UP000571950">
    <property type="component" value="Unassembled WGS sequence"/>
</dbReference>
<keyword evidence="3" id="KW-1015">Disulfide bond</keyword>
<evidence type="ECO:0000256" key="2">
    <source>
        <dbReference type="ARBA" id="ARBA00022748"/>
    </source>
</evidence>
<dbReference type="InterPro" id="IPR036249">
    <property type="entry name" value="Thioredoxin-like_sf"/>
</dbReference>
<feature type="chain" id="PRO_5030911401" evidence="6">
    <location>
        <begin position="20"/>
        <end position="208"/>
    </location>
</feature>
<feature type="compositionally biased region" description="Polar residues" evidence="5">
    <location>
        <begin position="26"/>
        <end position="38"/>
    </location>
</feature>
<comment type="subcellular location">
    <subcellularLocation>
        <location evidence="1">Cell envelope</location>
    </subcellularLocation>
</comment>
<dbReference type="CDD" id="cd02966">
    <property type="entry name" value="TlpA_like_family"/>
    <property type="match status" value="1"/>
</dbReference>
<dbReference type="EMBL" id="JACIDT010000001">
    <property type="protein sequence ID" value="MBB3924671.1"/>
    <property type="molecule type" value="Genomic_DNA"/>
</dbReference>
<sequence length="208" mass="21935">MSCSSRSLISLLLLGVALAACDKQSAPSGQDNAATSGEVTPGEVAPSAPGGKAPAPTPAYVIDRGKAGTALPDFTFRDDKGKDVTLEAFEGKPILVNLWATWCAPCVAEMPQLDRIAGAHAKAGLQVLTISQDMTGADKVLPFFAAKGFRHIRPWLDPENRFAFHYATGLLPTSVLYDAQGREVARVTGALDWEGEEARALIEEAIAG</sequence>
<dbReference type="GO" id="GO:0030313">
    <property type="term" value="C:cell envelope"/>
    <property type="evidence" value="ECO:0007669"/>
    <property type="project" value="UniProtKB-SubCell"/>
</dbReference>
<evidence type="ECO:0000256" key="1">
    <source>
        <dbReference type="ARBA" id="ARBA00004196"/>
    </source>
</evidence>
<organism evidence="8 9">
    <name type="scientific">Sphingobium jiangsuense</name>
    <dbReference type="NCBI Taxonomy" id="870476"/>
    <lineage>
        <taxon>Bacteria</taxon>
        <taxon>Pseudomonadati</taxon>
        <taxon>Pseudomonadota</taxon>
        <taxon>Alphaproteobacteria</taxon>
        <taxon>Sphingomonadales</taxon>
        <taxon>Sphingomonadaceae</taxon>
        <taxon>Sphingobium</taxon>
    </lineage>
</organism>
<keyword evidence="2" id="KW-0201">Cytochrome c-type biogenesis</keyword>
<dbReference type="InterPro" id="IPR050553">
    <property type="entry name" value="Thioredoxin_ResA/DsbE_sf"/>
</dbReference>
<accession>A0A7W6FN35</accession>
<reference evidence="8 9" key="1">
    <citation type="submission" date="2020-08" db="EMBL/GenBank/DDBJ databases">
        <title>Genomic Encyclopedia of Type Strains, Phase IV (KMG-IV): sequencing the most valuable type-strain genomes for metagenomic binning, comparative biology and taxonomic classification.</title>
        <authorList>
            <person name="Goeker M."/>
        </authorList>
    </citation>
    <scope>NUCLEOTIDE SEQUENCE [LARGE SCALE GENOMIC DNA]</scope>
    <source>
        <strain evidence="8 9">DSM 26189</strain>
    </source>
</reference>
<dbReference type="Pfam" id="PF08534">
    <property type="entry name" value="Redoxin"/>
    <property type="match status" value="1"/>
</dbReference>
<evidence type="ECO:0000256" key="4">
    <source>
        <dbReference type="ARBA" id="ARBA00023284"/>
    </source>
</evidence>
<feature type="signal peptide" evidence="6">
    <location>
        <begin position="1"/>
        <end position="19"/>
    </location>
</feature>
<evidence type="ECO:0000256" key="5">
    <source>
        <dbReference type="SAM" id="MobiDB-lite"/>
    </source>
</evidence>
<feature type="compositionally biased region" description="Low complexity" evidence="5">
    <location>
        <begin position="45"/>
        <end position="54"/>
    </location>
</feature>
<evidence type="ECO:0000313" key="9">
    <source>
        <dbReference type="Proteomes" id="UP000571950"/>
    </source>
</evidence>
<keyword evidence="9" id="KW-1185">Reference proteome</keyword>
<evidence type="ECO:0000256" key="3">
    <source>
        <dbReference type="ARBA" id="ARBA00023157"/>
    </source>
</evidence>
<keyword evidence="4" id="KW-0676">Redox-active center</keyword>
<proteinExistence type="predicted"/>
<evidence type="ECO:0000259" key="7">
    <source>
        <dbReference type="PROSITE" id="PS51352"/>
    </source>
</evidence>
<dbReference type="AlphaFoldDB" id="A0A7W6FN35"/>
<gene>
    <name evidence="8" type="ORF">GGR43_000365</name>
</gene>
<evidence type="ECO:0000256" key="6">
    <source>
        <dbReference type="SAM" id="SignalP"/>
    </source>
</evidence>
<dbReference type="InterPro" id="IPR013766">
    <property type="entry name" value="Thioredoxin_domain"/>
</dbReference>
<dbReference type="Gene3D" id="3.40.30.10">
    <property type="entry name" value="Glutaredoxin"/>
    <property type="match status" value="1"/>
</dbReference>
<feature type="region of interest" description="Disordered" evidence="5">
    <location>
        <begin position="26"/>
        <end position="58"/>
    </location>
</feature>
<dbReference type="GO" id="GO:0015036">
    <property type="term" value="F:disulfide oxidoreductase activity"/>
    <property type="evidence" value="ECO:0007669"/>
    <property type="project" value="UniProtKB-ARBA"/>
</dbReference>
<dbReference type="RefSeq" id="WP_246343267.1">
    <property type="nucleotide sequence ID" value="NZ_BSPS01000147.1"/>
</dbReference>
<name>A0A7W6FN35_9SPHN</name>
<dbReference type="PANTHER" id="PTHR42852:SF6">
    <property type="entry name" value="THIOL:DISULFIDE INTERCHANGE PROTEIN DSBE"/>
    <property type="match status" value="1"/>
</dbReference>
<dbReference type="GO" id="GO:0017004">
    <property type="term" value="P:cytochrome complex assembly"/>
    <property type="evidence" value="ECO:0007669"/>
    <property type="project" value="UniProtKB-KW"/>
</dbReference>
<feature type="domain" description="Thioredoxin" evidence="7">
    <location>
        <begin position="65"/>
        <end position="207"/>
    </location>
</feature>
<dbReference type="PROSITE" id="PS00194">
    <property type="entry name" value="THIOREDOXIN_1"/>
    <property type="match status" value="1"/>
</dbReference>
<protein>
    <submittedName>
        <fullName evidence="8">Thiol-disulfide isomerase/thioredoxin</fullName>
    </submittedName>
</protein>
<dbReference type="InterPro" id="IPR017937">
    <property type="entry name" value="Thioredoxin_CS"/>
</dbReference>
<dbReference type="SUPFAM" id="SSF52833">
    <property type="entry name" value="Thioredoxin-like"/>
    <property type="match status" value="1"/>
</dbReference>
<comment type="caution">
    <text evidence="8">The sequence shown here is derived from an EMBL/GenBank/DDBJ whole genome shotgun (WGS) entry which is preliminary data.</text>
</comment>
<keyword evidence="8" id="KW-0413">Isomerase</keyword>
<dbReference type="PANTHER" id="PTHR42852">
    <property type="entry name" value="THIOL:DISULFIDE INTERCHANGE PROTEIN DSBE"/>
    <property type="match status" value="1"/>
</dbReference>
<dbReference type="GO" id="GO:0016853">
    <property type="term" value="F:isomerase activity"/>
    <property type="evidence" value="ECO:0007669"/>
    <property type="project" value="UniProtKB-KW"/>
</dbReference>
<evidence type="ECO:0000313" key="8">
    <source>
        <dbReference type="EMBL" id="MBB3924671.1"/>
    </source>
</evidence>
<dbReference type="PROSITE" id="PS51257">
    <property type="entry name" value="PROKAR_LIPOPROTEIN"/>
    <property type="match status" value="1"/>
</dbReference>